<protein>
    <recommendedName>
        <fullName evidence="2">RING-type E3 ubiquitin transferase</fullName>
        <ecNumber evidence="2">2.3.2.27</ecNumber>
    </recommendedName>
</protein>
<dbReference type="EC" id="2.3.2.27" evidence="2"/>
<dbReference type="SUPFAM" id="SSF57850">
    <property type="entry name" value="RING/U-box"/>
    <property type="match status" value="1"/>
</dbReference>
<keyword evidence="6" id="KW-0833">Ubl conjugation pathway</keyword>
<dbReference type="GO" id="GO:0061630">
    <property type="term" value="F:ubiquitin protein ligase activity"/>
    <property type="evidence" value="ECO:0007669"/>
    <property type="project" value="UniProtKB-EC"/>
</dbReference>
<feature type="compositionally biased region" description="Low complexity" evidence="9">
    <location>
        <begin position="34"/>
        <end position="46"/>
    </location>
</feature>
<feature type="domain" description="RING-type" evidence="10">
    <location>
        <begin position="289"/>
        <end position="331"/>
    </location>
</feature>
<feature type="non-terminal residue" evidence="11">
    <location>
        <position position="1"/>
    </location>
</feature>
<evidence type="ECO:0000256" key="7">
    <source>
        <dbReference type="ARBA" id="ARBA00022833"/>
    </source>
</evidence>
<feature type="compositionally biased region" description="Polar residues" evidence="9">
    <location>
        <begin position="22"/>
        <end position="33"/>
    </location>
</feature>
<evidence type="ECO:0000256" key="3">
    <source>
        <dbReference type="ARBA" id="ARBA00022679"/>
    </source>
</evidence>
<organism evidence="11">
    <name type="scientific">Glycine soja</name>
    <name type="common">Wild soybean</name>
    <dbReference type="NCBI Taxonomy" id="3848"/>
    <lineage>
        <taxon>Eukaryota</taxon>
        <taxon>Viridiplantae</taxon>
        <taxon>Streptophyta</taxon>
        <taxon>Embryophyta</taxon>
        <taxon>Tracheophyta</taxon>
        <taxon>Spermatophyta</taxon>
        <taxon>Magnoliopsida</taxon>
        <taxon>eudicotyledons</taxon>
        <taxon>Gunneridae</taxon>
        <taxon>Pentapetalae</taxon>
        <taxon>rosids</taxon>
        <taxon>fabids</taxon>
        <taxon>Fabales</taxon>
        <taxon>Fabaceae</taxon>
        <taxon>Papilionoideae</taxon>
        <taxon>50 kb inversion clade</taxon>
        <taxon>NPAAA clade</taxon>
        <taxon>indigoferoid/millettioid clade</taxon>
        <taxon>Phaseoleae</taxon>
        <taxon>Glycine</taxon>
        <taxon>Glycine subgen. Soja</taxon>
    </lineage>
</organism>
<dbReference type="InterPro" id="IPR001841">
    <property type="entry name" value="Znf_RING"/>
</dbReference>
<comment type="catalytic activity">
    <reaction evidence="1">
        <text>S-ubiquitinyl-[E2 ubiquitin-conjugating enzyme]-L-cysteine + [acceptor protein]-L-lysine = [E2 ubiquitin-conjugating enzyme]-L-cysteine + N(6)-ubiquitinyl-[acceptor protein]-L-lysine.</text>
        <dbReference type="EC" id="2.3.2.27"/>
    </reaction>
</comment>
<dbReference type="Proteomes" id="UP000053555">
    <property type="component" value="Unassembled WGS sequence"/>
</dbReference>
<gene>
    <name evidence="11" type="ORF">glysoja_049444</name>
</gene>
<dbReference type="InterPro" id="IPR045191">
    <property type="entry name" value="MBR1/2-like"/>
</dbReference>
<evidence type="ECO:0000256" key="4">
    <source>
        <dbReference type="ARBA" id="ARBA00022723"/>
    </source>
</evidence>
<keyword evidence="3" id="KW-0808">Transferase</keyword>
<dbReference type="Pfam" id="PF13639">
    <property type="entry name" value="zf-RING_2"/>
    <property type="match status" value="1"/>
</dbReference>
<evidence type="ECO:0000256" key="1">
    <source>
        <dbReference type="ARBA" id="ARBA00000900"/>
    </source>
</evidence>
<dbReference type="InterPro" id="IPR013083">
    <property type="entry name" value="Znf_RING/FYVE/PHD"/>
</dbReference>
<evidence type="ECO:0000256" key="9">
    <source>
        <dbReference type="SAM" id="MobiDB-lite"/>
    </source>
</evidence>
<evidence type="ECO:0000259" key="10">
    <source>
        <dbReference type="PROSITE" id="PS50089"/>
    </source>
</evidence>
<dbReference type="PANTHER" id="PTHR22937">
    <property type="entry name" value="E3 UBIQUITIN-PROTEIN LIGASE RNF165"/>
    <property type="match status" value="1"/>
</dbReference>
<evidence type="ECO:0000313" key="11">
    <source>
        <dbReference type="EMBL" id="KHN05597.1"/>
    </source>
</evidence>
<evidence type="ECO:0000256" key="6">
    <source>
        <dbReference type="ARBA" id="ARBA00022786"/>
    </source>
</evidence>
<feature type="region of interest" description="Disordered" evidence="9">
    <location>
        <begin position="22"/>
        <end position="46"/>
    </location>
</feature>
<accession>A0A0B2PD74</accession>
<dbReference type="PROSITE" id="PS50089">
    <property type="entry name" value="ZF_RING_2"/>
    <property type="match status" value="1"/>
</dbReference>
<proteinExistence type="predicted"/>
<sequence>SVTQYLRPHLFESFSFRRVHLSTMNPQGDSDGQTNTNNRSNNENEMMPLSPFETLELLPLFPLSPENAGQVEDMPGADDMAPLLGQESTMFRQVGTSVGTPSFNLPQRLNHLEPRQLVSGYEDDNGRVRNEAVVYHLLNDQAGPSTLRPSQSQRLNYSGGASSSRTHNYHNQVQVLGTGVPPYVQHGPSLSPLPSYPSAEERRRLSSYVHSILEALRSGPSAVMFDIDFDTMEFRSIDHALVSQYGFQNPEEFDALPQGLTVETIVQHLESETYVIVNKDAPEEDKEKCPICLEEFEEGNLIGKLHSCIHKYHRHCIRQWLLCRNFCPVCKRVGLETNNNVKSEATAAEVNINENDNDNV</sequence>
<dbReference type="AlphaFoldDB" id="A0A0B2PD74"/>
<dbReference type="PANTHER" id="PTHR22937:SF163">
    <property type="entry name" value="RING-TYPE E3 UBIQUITIN TRANSFERASE"/>
    <property type="match status" value="1"/>
</dbReference>
<feature type="region of interest" description="Disordered" evidence="9">
    <location>
        <begin position="142"/>
        <end position="166"/>
    </location>
</feature>
<keyword evidence="7" id="KW-0862">Zinc</keyword>
<keyword evidence="5 8" id="KW-0863">Zinc-finger</keyword>
<keyword evidence="4" id="KW-0479">Metal-binding</keyword>
<dbReference type="SMART" id="SM00184">
    <property type="entry name" value="RING"/>
    <property type="match status" value="1"/>
</dbReference>
<dbReference type="GO" id="GO:0008270">
    <property type="term" value="F:zinc ion binding"/>
    <property type="evidence" value="ECO:0007669"/>
    <property type="project" value="UniProtKB-KW"/>
</dbReference>
<name>A0A0B2PD74_GLYSO</name>
<evidence type="ECO:0000256" key="8">
    <source>
        <dbReference type="PROSITE-ProRule" id="PRU00175"/>
    </source>
</evidence>
<evidence type="ECO:0000256" key="5">
    <source>
        <dbReference type="ARBA" id="ARBA00022771"/>
    </source>
</evidence>
<dbReference type="EMBL" id="KN668285">
    <property type="protein sequence ID" value="KHN05597.1"/>
    <property type="molecule type" value="Genomic_DNA"/>
</dbReference>
<evidence type="ECO:0000256" key="2">
    <source>
        <dbReference type="ARBA" id="ARBA00012483"/>
    </source>
</evidence>
<reference evidence="11" key="1">
    <citation type="submission" date="2014-07" db="EMBL/GenBank/DDBJ databases">
        <title>Identification of a novel salt tolerance gene in wild soybean by whole-genome sequencing.</title>
        <authorList>
            <person name="Lam H.-M."/>
            <person name="Qi X."/>
            <person name="Li M.-W."/>
            <person name="Liu X."/>
            <person name="Xie M."/>
            <person name="Ni M."/>
            <person name="Xu X."/>
        </authorList>
    </citation>
    <scope>NUCLEOTIDE SEQUENCE [LARGE SCALE GENOMIC DNA]</scope>
    <source>
        <tissue evidence="11">Root</tissue>
    </source>
</reference>
<dbReference type="Gene3D" id="3.30.40.10">
    <property type="entry name" value="Zinc/RING finger domain, C3HC4 (zinc finger)"/>
    <property type="match status" value="1"/>
</dbReference>